<keyword evidence="13" id="KW-1185">Reference proteome</keyword>
<dbReference type="RefSeq" id="XP_039114971.1">
    <property type="nucleotide sequence ID" value="XM_039259037.1"/>
</dbReference>
<dbReference type="SMART" id="SM00220">
    <property type="entry name" value="S_TKc"/>
    <property type="match status" value="1"/>
</dbReference>
<keyword evidence="3 10" id="KW-0812">Transmembrane</keyword>
<evidence type="ECO:0000313" key="14">
    <source>
        <dbReference type="RefSeq" id="XP_039114971.1"/>
    </source>
</evidence>
<evidence type="ECO:0000256" key="7">
    <source>
        <dbReference type="ARBA" id="ARBA00022989"/>
    </source>
</evidence>
<feature type="transmembrane region" description="Helical" evidence="10">
    <location>
        <begin position="240"/>
        <end position="264"/>
    </location>
</feature>
<dbReference type="InterPro" id="IPR008271">
    <property type="entry name" value="Ser/Thr_kinase_AS"/>
</dbReference>
<dbReference type="GeneID" id="120250244"/>
<evidence type="ECO:0000256" key="1">
    <source>
        <dbReference type="ARBA" id="ARBA00004162"/>
    </source>
</evidence>
<feature type="chain" id="PRO_5044302475" evidence="11">
    <location>
        <begin position="25"/>
        <end position="609"/>
    </location>
</feature>
<keyword evidence="9" id="KW-1015">Disulfide bond</keyword>
<evidence type="ECO:0000256" key="3">
    <source>
        <dbReference type="ARBA" id="ARBA00022692"/>
    </source>
</evidence>
<comment type="subcellular location">
    <subcellularLocation>
        <location evidence="1">Cell membrane</location>
        <topology evidence="1">Single-pass membrane protein</topology>
    </subcellularLocation>
</comment>
<keyword evidence="7 10" id="KW-1133">Transmembrane helix</keyword>
<keyword evidence="6" id="KW-0067">ATP-binding</keyword>
<dbReference type="GO" id="GO:0005886">
    <property type="term" value="C:plasma membrane"/>
    <property type="evidence" value="ECO:0007669"/>
    <property type="project" value="UniProtKB-SubCell"/>
</dbReference>
<dbReference type="Proteomes" id="UP001515500">
    <property type="component" value="Chromosome 19"/>
</dbReference>
<keyword evidence="4 11" id="KW-0732">Signal</keyword>
<dbReference type="Pfam" id="PF23457">
    <property type="entry name" value="LysM2_NFP"/>
    <property type="match status" value="1"/>
</dbReference>
<evidence type="ECO:0000256" key="11">
    <source>
        <dbReference type="SAM" id="SignalP"/>
    </source>
</evidence>
<sequence>MNSKRAKIHILLLCFLALLHQSQGQANSYNCSDDRTIYPCRAYAFYRAAAEQDLAAVADLFGVSRLMISRASNLSLAAAISLGDPLLIPLTCTCGGATSNLSYAPTTYQILSGDTFYAVSTYKFHNLTAYPAVEAVNPTLIPTQLQIGVDVTLPIFCQCPRKSSPALITYVFQPSDSYRSIASNFGSDVPSLVSMNGPETKIKHFTTVLVPISRIPPPMMLNRSSVLLPPPPRSTDDHGVVVGLAIGFTIMVVLWVLLLSSLAWKWRAWQGQAQNTAINKKKNKKKKKKMIGSPQPSDEYLTVDISDLLDKYRVFELEELRHATSDFDRLINGSVFKGIINGQVFAIKRMKWDATDELKILQKVNHSNLVKLEGFCIDEENNGCYLVYEYIPNGSLHDWLHSPAMPHKLQWRTRLRIALDLANALQYIHEHTWPRVVHKDIKSTNVLLDATMKAKIANFGLARSGCNAFTTRIIGTQGYVSPEYLSDGLVTTKMDVFAYGVILLELVSGREAVHARGELLWMSVDKVFDKMGVRRDELRLWMDEFLVHMSCSMESVVIVLGIARACLNRDPSKRPSMVDVAYLLSKVDDLRSDFSEEELTVANVEVKAR</sequence>
<evidence type="ECO:0000256" key="9">
    <source>
        <dbReference type="ARBA" id="ARBA00023157"/>
    </source>
</evidence>
<dbReference type="InterPro" id="IPR059143">
    <property type="entry name" value="NFP_LysM2"/>
</dbReference>
<dbReference type="GO" id="GO:0005524">
    <property type="term" value="F:ATP binding"/>
    <property type="evidence" value="ECO:0007669"/>
    <property type="project" value="UniProtKB-KW"/>
</dbReference>
<proteinExistence type="predicted"/>
<dbReference type="AlphaFoldDB" id="A0AB40AJ87"/>
<keyword evidence="8 10" id="KW-0472">Membrane</keyword>
<dbReference type="SUPFAM" id="SSF56112">
    <property type="entry name" value="Protein kinase-like (PK-like)"/>
    <property type="match status" value="1"/>
</dbReference>
<keyword evidence="2" id="KW-1003">Cell membrane</keyword>
<dbReference type="PANTHER" id="PTHR45927:SF15">
    <property type="entry name" value="SERINE_THREONINE RECEPTOR-LIKE KINASE NFP"/>
    <property type="match status" value="1"/>
</dbReference>
<feature type="domain" description="Protein kinase" evidence="12">
    <location>
        <begin position="321"/>
        <end position="587"/>
    </location>
</feature>
<dbReference type="GO" id="GO:0004672">
    <property type="term" value="F:protein kinase activity"/>
    <property type="evidence" value="ECO:0007669"/>
    <property type="project" value="InterPro"/>
</dbReference>
<dbReference type="Pfam" id="PF00069">
    <property type="entry name" value="Pkinase"/>
    <property type="match status" value="1"/>
</dbReference>
<dbReference type="Pfam" id="PF23446">
    <property type="entry name" value="LysM1_NFP_LYK"/>
    <property type="match status" value="1"/>
</dbReference>
<dbReference type="PANTHER" id="PTHR45927">
    <property type="entry name" value="LYSM-DOMAIN RECEPTOR-LIKE KINASE-RELATED"/>
    <property type="match status" value="1"/>
</dbReference>
<dbReference type="Gene3D" id="3.30.200.20">
    <property type="entry name" value="Phosphorylase Kinase, domain 1"/>
    <property type="match status" value="1"/>
</dbReference>
<evidence type="ECO:0000256" key="4">
    <source>
        <dbReference type="ARBA" id="ARBA00022729"/>
    </source>
</evidence>
<feature type="signal peptide" evidence="11">
    <location>
        <begin position="1"/>
        <end position="24"/>
    </location>
</feature>
<evidence type="ECO:0000256" key="10">
    <source>
        <dbReference type="SAM" id="Phobius"/>
    </source>
</evidence>
<dbReference type="InterPro" id="IPR056561">
    <property type="entry name" value="NFP_LYK_LysM1"/>
</dbReference>
<organism evidence="13 14">
    <name type="scientific">Dioscorea cayennensis subsp. rotundata</name>
    <name type="common">White Guinea yam</name>
    <name type="synonym">Dioscorea rotundata</name>
    <dbReference type="NCBI Taxonomy" id="55577"/>
    <lineage>
        <taxon>Eukaryota</taxon>
        <taxon>Viridiplantae</taxon>
        <taxon>Streptophyta</taxon>
        <taxon>Embryophyta</taxon>
        <taxon>Tracheophyta</taxon>
        <taxon>Spermatophyta</taxon>
        <taxon>Magnoliopsida</taxon>
        <taxon>Liliopsida</taxon>
        <taxon>Dioscoreales</taxon>
        <taxon>Dioscoreaceae</taxon>
        <taxon>Dioscorea</taxon>
    </lineage>
</organism>
<dbReference type="InterPro" id="IPR011009">
    <property type="entry name" value="Kinase-like_dom_sf"/>
</dbReference>
<evidence type="ECO:0000256" key="5">
    <source>
        <dbReference type="ARBA" id="ARBA00022741"/>
    </source>
</evidence>
<evidence type="ECO:0000256" key="6">
    <source>
        <dbReference type="ARBA" id="ARBA00022840"/>
    </source>
</evidence>
<evidence type="ECO:0000313" key="13">
    <source>
        <dbReference type="Proteomes" id="UP001515500"/>
    </source>
</evidence>
<keyword evidence="5" id="KW-0547">Nucleotide-binding</keyword>
<evidence type="ECO:0000256" key="2">
    <source>
        <dbReference type="ARBA" id="ARBA00022475"/>
    </source>
</evidence>
<dbReference type="InterPro" id="IPR000719">
    <property type="entry name" value="Prot_kinase_dom"/>
</dbReference>
<reference evidence="14" key="1">
    <citation type="submission" date="2025-08" db="UniProtKB">
        <authorList>
            <consortium name="RefSeq"/>
        </authorList>
    </citation>
    <scope>IDENTIFICATION</scope>
</reference>
<dbReference type="InterPro" id="IPR052611">
    <property type="entry name" value="Plant_RLK_LysM"/>
</dbReference>
<dbReference type="Gene3D" id="1.10.510.10">
    <property type="entry name" value="Transferase(Phosphotransferase) domain 1"/>
    <property type="match status" value="1"/>
</dbReference>
<dbReference type="PROSITE" id="PS00108">
    <property type="entry name" value="PROTEIN_KINASE_ST"/>
    <property type="match status" value="1"/>
</dbReference>
<evidence type="ECO:0000256" key="8">
    <source>
        <dbReference type="ARBA" id="ARBA00023136"/>
    </source>
</evidence>
<dbReference type="PROSITE" id="PS50011">
    <property type="entry name" value="PROTEIN_KINASE_DOM"/>
    <property type="match status" value="1"/>
</dbReference>
<name>A0AB40AJ87_DIOCR</name>
<dbReference type="FunFam" id="1.10.510.10:FF:000468">
    <property type="entry name" value="PTI1-like tyrosine-protein kinase 3"/>
    <property type="match status" value="1"/>
</dbReference>
<gene>
    <name evidence="14" type="primary">LOC120250244</name>
</gene>
<evidence type="ECO:0000259" key="12">
    <source>
        <dbReference type="PROSITE" id="PS50011"/>
    </source>
</evidence>
<protein>
    <submittedName>
        <fullName evidence="14">Serine/threonine receptor-like kinase NFP</fullName>
    </submittedName>
</protein>
<accession>A0AB40AJ87</accession>